<accession>A0A9N9GN89</accession>
<evidence type="ECO:0000313" key="1">
    <source>
        <dbReference type="EMBL" id="CAG8622761.1"/>
    </source>
</evidence>
<sequence length="192" mass="22364">MPDRENAYKVFHNLQMSMNKAICSKANYFLEHCNENGIGCKSNKEFALSYLEYAKKVGDVSVNDALDFAHLTVNDTLNFAHLKRLKYCENYSKESNPNIYGITIYSINSVDNNFILYDIDDNRKTFNNFHPTLCQDIGNMQLEIFNQSLFESEEHWPYNENFNATIGYFSTPDHIDAQLNISEFIDDDVNRY</sequence>
<organism evidence="1 2">
    <name type="scientific">Dentiscutata erythropus</name>
    <dbReference type="NCBI Taxonomy" id="1348616"/>
    <lineage>
        <taxon>Eukaryota</taxon>
        <taxon>Fungi</taxon>
        <taxon>Fungi incertae sedis</taxon>
        <taxon>Mucoromycota</taxon>
        <taxon>Glomeromycotina</taxon>
        <taxon>Glomeromycetes</taxon>
        <taxon>Diversisporales</taxon>
        <taxon>Gigasporaceae</taxon>
        <taxon>Dentiscutata</taxon>
    </lineage>
</organism>
<keyword evidence="2" id="KW-1185">Reference proteome</keyword>
<comment type="caution">
    <text evidence="1">The sequence shown here is derived from an EMBL/GenBank/DDBJ whole genome shotgun (WGS) entry which is preliminary data.</text>
</comment>
<gene>
    <name evidence="1" type="ORF">DERYTH_LOCUS8727</name>
</gene>
<dbReference type="EMBL" id="CAJVPY010004557">
    <property type="protein sequence ID" value="CAG8622761.1"/>
    <property type="molecule type" value="Genomic_DNA"/>
</dbReference>
<dbReference type="Proteomes" id="UP000789405">
    <property type="component" value="Unassembled WGS sequence"/>
</dbReference>
<evidence type="ECO:0000313" key="2">
    <source>
        <dbReference type="Proteomes" id="UP000789405"/>
    </source>
</evidence>
<dbReference type="AlphaFoldDB" id="A0A9N9GN89"/>
<protein>
    <submittedName>
        <fullName evidence="1">15704_t:CDS:1</fullName>
    </submittedName>
</protein>
<reference evidence="1" key="1">
    <citation type="submission" date="2021-06" db="EMBL/GenBank/DDBJ databases">
        <authorList>
            <person name="Kallberg Y."/>
            <person name="Tangrot J."/>
            <person name="Rosling A."/>
        </authorList>
    </citation>
    <scope>NUCLEOTIDE SEQUENCE</scope>
    <source>
        <strain evidence="1">MA453B</strain>
    </source>
</reference>
<name>A0A9N9GN89_9GLOM</name>
<proteinExistence type="predicted"/>